<keyword evidence="3" id="KW-1185">Reference proteome</keyword>
<protein>
    <submittedName>
        <fullName evidence="2">Uncharacterized protein</fullName>
    </submittedName>
</protein>
<evidence type="ECO:0000313" key="3">
    <source>
        <dbReference type="Proteomes" id="UP000756921"/>
    </source>
</evidence>
<gene>
    <name evidence="2" type="ORF">PMIN01_10616</name>
</gene>
<sequence length="49" mass="4863">MKLTAVIAAILSMAVATIAAPVAVAEAEAQNHGMCVSSDGTTVSQITDC</sequence>
<comment type="caution">
    <text evidence="2">The sequence shown here is derived from an EMBL/GenBank/DDBJ whole genome shotgun (WGS) entry which is preliminary data.</text>
</comment>
<accession>A0A9P6GCB0</accession>
<dbReference type="EMBL" id="WJXW01000012">
    <property type="protein sequence ID" value="KAF9731599.1"/>
    <property type="molecule type" value="Genomic_DNA"/>
</dbReference>
<evidence type="ECO:0000256" key="1">
    <source>
        <dbReference type="SAM" id="SignalP"/>
    </source>
</evidence>
<dbReference type="AlphaFoldDB" id="A0A9P6GCB0"/>
<reference evidence="2" key="1">
    <citation type="journal article" date="2020" name="Mol. Plant Microbe Interact.">
        <title>Genome Sequence of the Biocontrol Agent Coniothyrium minitans strain Conio (IMI 134523).</title>
        <authorList>
            <person name="Patel D."/>
            <person name="Shittu T.A."/>
            <person name="Baroncelli R."/>
            <person name="Muthumeenakshi S."/>
            <person name="Osborne T.H."/>
            <person name="Janganan T.K."/>
            <person name="Sreenivasaprasad S."/>
        </authorList>
    </citation>
    <scope>NUCLEOTIDE SEQUENCE</scope>
    <source>
        <strain evidence="2">Conio</strain>
    </source>
</reference>
<feature type="signal peptide" evidence="1">
    <location>
        <begin position="1"/>
        <end position="19"/>
    </location>
</feature>
<evidence type="ECO:0000313" key="2">
    <source>
        <dbReference type="EMBL" id="KAF9731599.1"/>
    </source>
</evidence>
<organism evidence="2 3">
    <name type="scientific">Paraphaeosphaeria minitans</name>
    <dbReference type="NCBI Taxonomy" id="565426"/>
    <lineage>
        <taxon>Eukaryota</taxon>
        <taxon>Fungi</taxon>
        <taxon>Dikarya</taxon>
        <taxon>Ascomycota</taxon>
        <taxon>Pezizomycotina</taxon>
        <taxon>Dothideomycetes</taxon>
        <taxon>Pleosporomycetidae</taxon>
        <taxon>Pleosporales</taxon>
        <taxon>Massarineae</taxon>
        <taxon>Didymosphaeriaceae</taxon>
        <taxon>Paraphaeosphaeria</taxon>
    </lineage>
</organism>
<name>A0A9P6GCB0_9PLEO</name>
<dbReference type="Proteomes" id="UP000756921">
    <property type="component" value="Unassembled WGS sequence"/>
</dbReference>
<proteinExistence type="predicted"/>
<feature type="chain" id="PRO_5040315263" evidence="1">
    <location>
        <begin position="20"/>
        <end position="49"/>
    </location>
</feature>
<keyword evidence="1" id="KW-0732">Signal</keyword>